<reference evidence="1 2" key="1">
    <citation type="submission" date="2016-05" db="EMBL/GenBank/DDBJ databases">
        <title>Draft Genome Sequence of Algibacter sp. Strain SK-16 Isolated from the Surface Water of Aburatsubo Inlet.</title>
        <authorList>
            <person name="Wong S.-K."/>
            <person name="Yoshizawa S."/>
            <person name="Nakajima Y."/>
            <person name="Ogura Y."/>
            <person name="Tetsuya H."/>
            <person name="Hamasaki K."/>
        </authorList>
    </citation>
    <scope>NUCLEOTIDE SEQUENCE [LARGE SCALE GENOMIC DNA]</scope>
    <source>
        <strain evidence="1 2">SK-16</strain>
    </source>
</reference>
<name>A0A1E5SJS4_9FLAO</name>
<proteinExistence type="predicted"/>
<protein>
    <submittedName>
        <fullName evidence="1">Uncharacterized protein</fullName>
    </submittedName>
</protein>
<sequence length="115" mass="13321">MSNRNSELSDAIKISEIIKDNKSKEIVLSHDILIINGGEPPKFFKKYGLNINSTFEKDIVIIEFRKKDTIGLKIPFNNFFNKKSIFLENIEYFKGDSLAIIKVNNNLVIKKKRFP</sequence>
<evidence type="ECO:0000313" key="2">
    <source>
        <dbReference type="Proteomes" id="UP000095713"/>
    </source>
</evidence>
<organism evidence="1 2">
    <name type="scientific">Flavivirga aquatica</name>
    <dbReference type="NCBI Taxonomy" id="1849968"/>
    <lineage>
        <taxon>Bacteria</taxon>
        <taxon>Pseudomonadati</taxon>
        <taxon>Bacteroidota</taxon>
        <taxon>Flavobacteriia</taxon>
        <taxon>Flavobacteriales</taxon>
        <taxon>Flavobacteriaceae</taxon>
        <taxon>Flavivirga</taxon>
    </lineage>
</organism>
<keyword evidence="2" id="KW-1185">Reference proteome</keyword>
<evidence type="ECO:0000313" key="1">
    <source>
        <dbReference type="EMBL" id="OEJ99375.1"/>
    </source>
</evidence>
<accession>A0A1E5SJS4</accession>
<gene>
    <name evidence="1" type="ORF">A8C32_09445</name>
</gene>
<dbReference type="EMBL" id="MDJD01000054">
    <property type="protein sequence ID" value="OEJ99375.1"/>
    <property type="molecule type" value="Genomic_DNA"/>
</dbReference>
<comment type="caution">
    <text evidence="1">The sequence shown here is derived from an EMBL/GenBank/DDBJ whole genome shotgun (WGS) entry which is preliminary data.</text>
</comment>
<dbReference type="RefSeq" id="WP_069832045.1">
    <property type="nucleotide sequence ID" value="NZ_MDJD01000054.1"/>
</dbReference>
<dbReference type="Proteomes" id="UP000095713">
    <property type="component" value="Unassembled WGS sequence"/>
</dbReference>
<dbReference type="AlphaFoldDB" id="A0A1E5SJS4"/>